<gene>
    <name evidence="4" type="ORF">PRK78_002735</name>
</gene>
<evidence type="ECO:0000313" key="4">
    <source>
        <dbReference type="EMBL" id="WEW57270.1"/>
    </source>
</evidence>
<evidence type="ECO:0000256" key="1">
    <source>
        <dbReference type="ARBA" id="ARBA00007133"/>
    </source>
</evidence>
<accession>A0AAF0DEV5</accession>
<dbReference type="Proteomes" id="UP001219355">
    <property type="component" value="Chromosome 2"/>
</dbReference>
<keyword evidence="5" id="KW-1185">Reference proteome</keyword>
<dbReference type="PANTHER" id="PTHR13073">
    <property type="entry name" value="BLOC-1 COMPLEX SUBUNIT 1"/>
    <property type="match status" value="1"/>
</dbReference>
<dbReference type="EMBL" id="CP120628">
    <property type="protein sequence ID" value="WEW57270.1"/>
    <property type="molecule type" value="Genomic_DNA"/>
</dbReference>
<protein>
    <recommendedName>
        <fullName evidence="2">Biogenesis of lysosome-related organelles complex 1 subunit 1</fullName>
    </recommendedName>
</protein>
<dbReference type="InterPro" id="IPR009395">
    <property type="entry name" value="BLOC1S1"/>
</dbReference>
<feature type="region of interest" description="Disordered" evidence="3">
    <location>
        <begin position="1"/>
        <end position="21"/>
    </location>
</feature>
<proteinExistence type="inferred from homology"/>
<dbReference type="GO" id="GO:0016197">
    <property type="term" value="P:endosomal transport"/>
    <property type="evidence" value="ECO:0007669"/>
    <property type="project" value="TreeGrafter"/>
</dbReference>
<dbReference type="Pfam" id="PF06320">
    <property type="entry name" value="GCN5L1"/>
    <property type="match status" value="1"/>
</dbReference>
<organism evidence="4 5">
    <name type="scientific">Emydomyces testavorans</name>
    <dbReference type="NCBI Taxonomy" id="2070801"/>
    <lineage>
        <taxon>Eukaryota</taxon>
        <taxon>Fungi</taxon>
        <taxon>Dikarya</taxon>
        <taxon>Ascomycota</taxon>
        <taxon>Pezizomycotina</taxon>
        <taxon>Eurotiomycetes</taxon>
        <taxon>Eurotiomycetidae</taxon>
        <taxon>Onygenales</taxon>
        <taxon>Nannizziopsiaceae</taxon>
        <taxon>Emydomyces</taxon>
    </lineage>
</organism>
<name>A0AAF0DEV5_9EURO</name>
<evidence type="ECO:0000313" key="5">
    <source>
        <dbReference type="Proteomes" id="UP001219355"/>
    </source>
</evidence>
<feature type="region of interest" description="Disordered" evidence="3">
    <location>
        <begin position="113"/>
        <end position="141"/>
    </location>
</feature>
<dbReference type="PANTHER" id="PTHR13073:SF0">
    <property type="entry name" value="BIOGENESIS OF LYSOSOME-RELATED ORGANELLES COMPLEX 1 SUBUNIT 1"/>
    <property type="match status" value="1"/>
</dbReference>
<dbReference type="AlphaFoldDB" id="A0AAF0DEV5"/>
<comment type="similarity">
    <text evidence="1">Belongs to the BLOC1S1 family.</text>
</comment>
<evidence type="ECO:0000256" key="3">
    <source>
        <dbReference type="SAM" id="MobiDB-lite"/>
    </source>
</evidence>
<sequence length="141" mass="15325">MTTHSPTTTTSASASASASSEARTAFLASLKSVGSNLDTDLRARATTQHDNAAVLHKQEAELAKTTRQVGKQANELEKLADQGRQGLKEVGDLQNWAEMMERDLLVVEEAVRLAEEEEDGKRGRVGEEEEGRERTSGKMVV</sequence>
<reference evidence="4" key="1">
    <citation type="submission" date="2023-03" db="EMBL/GenBank/DDBJ databases">
        <title>Emydomyces testavorans Genome Sequence.</title>
        <authorList>
            <person name="Hoyer L."/>
        </authorList>
    </citation>
    <scope>NUCLEOTIDE SEQUENCE</scope>
    <source>
        <strain evidence="4">16-2883</strain>
    </source>
</reference>
<evidence type="ECO:0000256" key="2">
    <source>
        <dbReference type="ARBA" id="ARBA00019577"/>
    </source>
</evidence>
<dbReference type="GO" id="GO:0031083">
    <property type="term" value="C:BLOC-1 complex"/>
    <property type="evidence" value="ECO:0007669"/>
    <property type="project" value="InterPro"/>
</dbReference>